<evidence type="ECO:0000259" key="9">
    <source>
        <dbReference type="PROSITE" id="PS50089"/>
    </source>
</evidence>
<evidence type="ECO:0000256" key="8">
    <source>
        <dbReference type="PROSITE-ProRule" id="PRU00175"/>
    </source>
</evidence>
<dbReference type="Pfam" id="PF13639">
    <property type="entry name" value="zf-RING_2"/>
    <property type="match status" value="1"/>
</dbReference>
<keyword evidence="6" id="KW-1133">Transmembrane helix</keyword>
<keyword evidence="5" id="KW-0862">Zinc</keyword>
<protein>
    <recommendedName>
        <fullName evidence="9">RING-type domain-containing protein</fullName>
    </recommendedName>
</protein>
<organism evidence="10 11">
    <name type="scientific">Protea cynaroides</name>
    <dbReference type="NCBI Taxonomy" id="273540"/>
    <lineage>
        <taxon>Eukaryota</taxon>
        <taxon>Viridiplantae</taxon>
        <taxon>Streptophyta</taxon>
        <taxon>Embryophyta</taxon>
        <taxon>Tracheophyta</taxon>
        <taxon>Spermatophyta</taxon>
        <taxon>Magnoliopsida</taxon>
        <taxon>Proteales</taxon>
        <taxon>Proteaceae</taxon>
        <taxon>Protea</taxon>
    </lineage>
</organism>
<dbReference type="PANTHER" id="PTHR46539:SF9">
    <property type="entry name" value="RING-H2 FINGER PROTEIN ATL56"/>
    <property type="match status" value="1"/>
</dbReference>
<keyword evidence="2" id="KW-0812">Transmembrane</keyword>
<dbReference type="OrthoDB" id="8062037at2759"/>
<feature type="domain" description="RING-type" evidence="9">
    <location>
        <begin position="121"/>
        <end position="163"/>
    </location>
</feature>
<evidence type="ECO:0000256" key="1">
    <source>
        <dbReference type="ARBA" id="ARBA00004370"/>
    </source>
</evidence>
<dbReference type="InterPro" id="IPR013083">
    <property type="entry name" value="Znf_RING/FYVE/PHD"/>
</dbReference>
<evidence type="ECO:0000256" key="5">
    <source>
        <dbReference type="ARBA" id="ARBA00022833"/>
    </source>
</evidence>
<dbReference type="PROSITE" id="PS50089">
    <property type="entry name" value="ZF_RING_2"/>
    <property type="match status" value="1"/>
</dbReference>
<gene>
    <name evidence="10" type="ORF">NE237_021439</name>
</gene>
<keyword evidence="4 8" id="KW-0863">Zinc-finger</keyword>
<dbReference type="GO" id="GO:0016020">
    <property type="term" value="C:membrane"/>
    <property type="evidence" value="ECO:0007669"/>
    <property type="project" value="UniProtKB-SubCell"/>
</dbReference>
<accession>A0A9Q0H938</accession>
<evidence type="ECO:0000256" key="4">
    <source>
        <dbReference type="ARBA" id="ARBA00022771"/>
    </source>
</evidence>
<evidence type="ECO:0000313" key="11">
    <source>
        <dbReference type="Proteomes" id="UP001141806"/>
    </source>
</evidence>
<keyword evidence="7" id="KW-0472">Membrane</keyword>
<reference evidence="10" key="1">
    <citation type="journal article" date="2023" name="Plant J.">
        <title>The genome of the king protea, Protea cynaroides.</title>
        <authorList>
            <person name="Chang J."/>
            <person name="Duong T.A."/>
            <person name="Schoeman C."/>
            <person name="Ma X."/>
            <person name="Roodt D."/>
            <person name="Barker N."/>
            <person name="Li Z."/>
            <person name="Van de Peer Y."/>
            <person name="Mizrachi E."/>
        </authorList>
    </citation>
    <scope>NUCLEOTIDE SEQUENCE</scope>
    <source>
        <tissue evidence="10">Young leaves</tissue>
    </source>
</reference>
<dbReference type="EMBL" id="JAMYWD010000009">
    <property type="protein sequence ID" value="KAJ4961529.1"/>
    <property type="molecule type" value="Genomic_DNA"/>
</dbReference>
<evidence type="ECO:0000256" key="3">
    <source>
        <dbReference type="ARBA" id="ARBA00022723"/>
    </source>
</evidence>
<sequence>MAMIEKDEDELQSNSIFHFPFAGRLNQDPPAKSVPLDDDVPGHTIHSFVNFYETRDNPPPTHPYSVNTIHSFVNFYETRDHPPPTHPYSVNTNLGLSLEELRKLPCLDYDGEFNRTSNKDCVVCLEGLKEGERCRILPRCKHVFPANCVDAWLIKVAACSLCRAAVESGLRLGG</sequence>
<comment type="subcellular location">
    <subcellularLocation>
        <location evidence="1">Membrane</location>
    </subcellularLocation>
</comment>
<comment type="caution">
    <text evidence="10">The sequence shown here is derived from an EMBL/GenBank/DDBJ whole genome shotgun (WGS) entry which is preliminary data.</text>
</comment>
<dbReference type="Gene3D" id="3.30.40.10">
    <property type="entry name" value="Zinc/RING finger domain, C3HC4 (zinc finger)"/>
    <property type="match status" value="1"/>
</dbReference>
<evidence type="ECO:0000256" key="6">
    <source>
        <dbReference type="ARBA" id="ARBA00022989"/>
    </source>
</evidence>
<proteinExistence type="predicted"/>
<keyword evidence="11" id="KW-1185">Reference proteome</keyword>
<evidence type="ECO:0000313" key="10">
    <source>
        <dbReference type="EMBL" id="KAJ4961529.1"/>
    </source>
</evidence>
<dbReference type="SUPFAM" id="SSF57850">
    <property type="entry name" value="RING/U-box"/>
    <property type="match status" value="1"/>
</dbReference>
<keyword evidence="3" id="KW-0479">Metal-binding</keyword>
<dbReference type="GO" id="GO:0008270">
    <property type="term" value="F:zinc ion binding"/>
    <property type="evidence" value="ECO:0007669"/>
    <property type="project" value="UniProtKB-KW"/>
</dbReference>
<dbReference type="InterPro" id="IPR001841">
    <property type="entry name" value="Znf_RING"/>
</dbReference>
<name>A0A9Q0H938_9MAGN</name>
<evidence type="ECO:0000256" key="7">
    <source>
        <dbReference type="ARBA" id="ARBA00023136"/>
    </source>
</evidence>
<dbReference type="AlphaFoldDB" id="A0A9Q0H938"/>
<dbReference type="Proteomes" id="UP001141806">
    <property type="component" value="Unassembled WGS sequence"/>
</dbReference>
<dbReference type="PANTHER" id="PTHR46539">
    <property type="entry name" value="E3 UBIQUITIN-PROTEIN LIGASE ATL42"/>
    <property type="match status" value="1"/>
</dbReference>
<evidence type="ECO:0000256" key="2">
    <source>
        <dbReference type="ARBA" id="ARBA00022692"/>
    </source>
</evidence>